<evidence type="ECO:0000256" key="2">
    <source>
        <dbReference type="ARBA" id="ARBA00022525"/>
    </source>
</evidence>
<reference evidence="6 7" key="1">
    <citation type="submission" date="2023-11" db="EMBL/GenBank/DDBJ databases">
        <title>Draft genome of Azohydromonas lata strain H1 (DSM1123), a polyhydroxyalkanoate producer.</title>
        <authorList>
            <person name="Traversa D."/>
            <person name="D'Addabbo P."/>
            <person name="Pazzani C."/>
            <person name="Manzari C."/>
            <person name="Chiara M."/>
            <person name="Scrascia M."/>
        </authorList>
    </citation>
    <scope>NUCLEOTIDE SEQUENCE [LARGE SCALE GENOMIC DNA]</scope>
    <source>
        <strain evidence="6 7">H1</strain>
    </source>
</reference>
<dbReference type="Gene3D" id="2.160.20.10">
    <property type="entry name" value="Single-stranded right-handed beta-helix, Pectin lyase-like"/>
    <property type="match status" value="1"/>
</dbReference>
<dbReference type="RefSeq" id="WP_322467402.1">
    <property type="nucleotide sequence ID" value="NZ_JAXOJX010000049.1"/>
</dbReference>
<keyword evidence="3" id="KW-0732">Signal</keyword>
<dbReference type="SUPFAM" id="SSF51126">
    <property type="entry name" value="Pectin lyase-like"/>
    <property type="match status" value="1"/>
</dbReference>
<dbReference type="Proteomes" id="UP001293718">
    <property type="component" value="Unassembled WGS sequence"/>
</dbReference>
<evidence type="ECO:0000256" key="1">
    <source>
        <dbReference type="ARBA" id="ARBA00004613"/>
    </source>
</evidence>
<dbReference type="Pfam" id="PF07581">
    <property type="entry name" value="Glug"/>
    <property type="match status" value="1"/>
</dbReference>
<comment type="caution">
    <text evidence="6">The sequence shown here is derived from an EMBL/GenBank/DDBJ whole genome shotgun (WGS) entry which is preliminary data.</text>
</comment>
<evidence type="ECO:0000256" key="4">
    <source>
        <dbReference type="SAM" id="Coils"/>
    </source>
</evidence>
<keyword evidence="2" id="KW-0964">Secreted</keyword>
<dbReference type="InterPro" id="IPR008638">
    <property type="entry name" value="FhaB/CdiA-like_TPS"/>
</dbReference>
<dbReference type="InterPro" id="IPR011050">
    <property type="entry name" value="Pectin_lyase_fold/virulence"/>
</dbReference>
<dbReference type="PANTHER" id="PTHR12338">
    <property type="entry name" value="AUTOTRANSPORTER"/>
    <property type="match status" value="1"/>
</dbReference>
<sequence>MALIWVSPPLLAAPAGGVVASGAATIVQRGNSTEVRQSTPKAVINWQGFSVGANESVNFRQPGASAVLLNRVVGHEKSVIEGALNANGKVFLVNSNGILFTRGSSVSAGSLVASSLDIGDGDFLAGRYTFSKAGPGTGGAVVNLGTLAAAPGGHVALLGASVSNQGLITAAKGTVALAGGDKVTLNFNGDSLLSVTIDQGALDALVENRQAIHADGGTVLLTAKAADELLGSQVNNSGIIQARTIDELKGSITLLAQGGTTTVRGTLDASAPRGGDGGFIETSGRKVAIAEEATITTRSTHGAAGTWLIDPDGITIANLGGDMSATLLSRLLRDNSIEIQSTLGSSAGGDLNVNDALSWAGRTTLTLTATRDVKVNAAITATGAGAGLVLKAGADIDINAPVTLAGRGATLALRYGGDYHLRTPASYSGATLDAQGQPVARQDGSGGVYGSLTLTAADARLSLNGQDYTLIHGMDQLAALDDTAGTARGYFALAQNLDAASWSAAHKGAAAVINEFGGIFAGLGHTVSNLTLNAPEASNAGLVGRVVETSTLRDIGVTRANITANSYAGTLLGTSDAEVNISNAYGTGHITVTAWGARVGGLLGFLYGTVKSSYADVGIQADASNSNLGGLVGNAMLFDIQYSHAKGNIGSGIGMTAGGLVGYAARGSISNSYATGNIKGAPDSQSLGGLAGGFSTSTANIGVTNSFATGNVTGGTKLGGLIGAMGASNSRGTITLDNVYATGTVTANQSTEITTGDGVGGLIGYANASRMTLNISKAHSTGDVVVNSPYVTRAGGLIGSATVKEGTVSDSHAKGDVVALAMNSGWTGGLGGYFSGMSVANSYATGDVSGGSSTGGLLGALAGGGSISRSHASGSVSGYAGAGGLVGVNSHGLITESYASGNVGILGQAGPAPAGQAAGALVAVNEGEINNSQATGSVRGTGKFVGGLVGNDYGTVSNSTYTDVAAEAAARAAAEAEARAAAQAAARAAAEAEARAAAQAAARAAAEAEARAAAQAAAGQLDAVKAAPRAVSQLQAAAGRRPDSIDSHIQINEMSEYKADVRAIEVDGVRYELEDDKKKESR</sequence>
<name>A0ABU5ILI4_9BURK</name>
<keyword evidence="7" id="KW-1185">Reference proteome</keyword>
<evidence type="ECO:0000256" key="3">
    <source>
        <dbReference type="ARBA" id="ARBA00022729"/>
    </source>
</evidence>
<dbReference type="NCBIfam" id="TIGR01901">
    <property type="entry name" value="adhes_NPXG"/>
    <property type="match status" value="1"/>
</dbReference>
<dbReference type="Gene3D" id="2.160.20.110">
    <property type="match status" value="3"/>
</dbReference>
<feature type="coiled-coil region" evidence="4">
    <location>
        <begin position="971"/>
        <end position="1011"/>
    </location>
</feature>
<organism evidence="6 7">
    <name type="scientific">Azohydromonas lata</name>
    <dbReference type="NCBI Taxonomy" id="45677"/>
    <lineage>
        <taxon>Bacteria</taxon>
        <taxon>Pseudomonadati</taxon>
        <taxon>Pseudomonadota</taxon>
        <taxon>Betaproteobacteria</taxon>
        <taxon>Burkholderiales</taxon>
        <taxon>Sphaerotilaceae</taxon>
        <taxon>Azohydromonas</taxon>
    </lineage>
</organism>
<evidence type="ECO:0000313" key="6">
    <source>
        <dbReference type="EMBL" id="MDZ5459743.1"/>
    </source>
</evidence>
<feature type="domain" description="Filamentous haemagglutinin FhaB/tRNA nuclease CdiA-like TPS" evidence="5">
    <location>
        <begin position="10"/>
        <end position="122"/>
    </location>
</feature>
<evidence type="ECO:0000313" key="7">
    <source>
        <dbReference type="Proteomes" id="UP001293718"/>
    </source>
</evidence>
<proteinExistence type="predicted"/>
<evidence type="ECO:0000259" key="5">
    <source>
        <dbReference type="SMART" id="SM00912"/>
    </source>
</evidence>
<keyword evidence="4" id="KW-0175">Coiled coil</keyword>
<dbReference type="PANTHER" id="PTHR12338:SF8">
    <property type="entry name" value="HEME_HEMOPEXIN-BINDING PROTEIN"/>
    <property type="match status" value="1"/>
</dbReference>
<dbReference type="InterPro" id="IPR012334">
    <property type="entry name" value="Pectin_lyas_fold"/>
</dbReference>
<dbReference type="EMBL" id="JAXOJX010000049">
    <property type="protein sequence ID" value="MDZ5459743.1"/>
    <property type="molecule type" value="Genomic_DNA"/>
</dbReference>
<dbReference type="InterPro" id="IPR011493">
    <property type="entry name" value="GLUG"/>
</dbReference>
<dbReference type="SMART" id="SM00912">
    <property type="entry name" value="Haemagg_act"/>
    <property type="match status" value="1"/>
</dbReference>
<dbReference type="InterPro" id="IPR050909">
    <property type="entry name" value="Bact_Autotransporter_VF"/>
</dbReference>
<comment type="subcellular location">
    <subcellularLocation>
        <location evidence="1">Secreted</location>
    </subcellularLocation>
</comment>
<protein>
    <submittedName>
        <fullName evidence="6">GLUG motif-containing protein</fullName>
    </submittedName>
</protein>
<dbReference type="Pfam" id="PF05860">
    <property type="entry name" value="TPS"/>
    <property type="match status" value="1"/>
</dbReference>
<accession>A0ABU5ILI4</accession>
<gene>
    <name evidence="6" type="ORF">SM757_24495</name>
</gene>